<sequence length="253" mass="26379">MNGRAASVRYLERAIGALRALADAEGRTPGGPIERAARLVAEAVGSGRLVHVFGSGHSHILAEEAFFRAGGILGVDPILETALMLHEGARKSTSMERLSGYARVIAEDREFEPGDVLIVASNSGRNAVPVELAQEAKRLGLKVIAITSVAHSAATPSRAPSGLRLFEVADVVVDNLAPLGDACLEVQGLDRPVGPLSTVTGAAILNAVMVRAIELLAARGSPPSVIPSANLQPADGEPDPVVRLPSRRGLRHL</sequence>
<dbReference type="NCBIfam" id="NF002805">
    <property type="entry name" value="PRK02947.1"/>
    <property type="match status" value="1"/>
</dbReference>
<accession>A0ABZ1BR26</accession>
<reference evidence="4" key="1">
    <citation type="submission" date="2023-12" db="EMBL/GenBank/DDBJ databases">
        <title>Novel isolates from deep terrestrial aquifers shed light on the physiology and ecology of the class Limnochordia.</title>
        <authorList>
            <person name="Karnachuk O.V."/>
            <person name="Lukina A.P."/>
            <person name="Avakyan M.R."/>
            <person name="Kadnikov V."/>
            <person name="Begmatov S."/>
            <person name="Beletsky A.V."/>
            <person name="Mardanov A.V."/>
            <person name="Ravin N.V."/>
        </authorList>
    </citation>
    <scope>NUCLEOTIDE SEQUENCE [LARGE SCALE GENOMIC DNA]</scope>
    <source>
        <strain evidence="4">LN</strain>
    </source>
</reference>
<dbReference type="Proteomes" id="UP001333102">
    <property type="component" value="Chromosome"/>
</dbReference>
<dbReference type="PANTHER" id="PTHR30390">
    <property type="entry name" value="SEDOHEPTULOSE 7-PHOSPHATE ISOMERASE / DNAA INITIATOR-ASSOCIATING FACTOR FOR REPLICATION INITIATION"/>
    <property type="match status" value="1"/>
</dbReference>
<dbReference type="InterPro" id="IPR046348">
    <property type="entry name" value="SIS_dom_sf"/>
</dbReference>
<dbReference type="InterPro" id="IPR035472">
    <property type="entry name" value="RpiR-like_SIS"/>
</dbReference>
<dbReference type="CDD" id="cd05013">
    <property type="entry name" value="SIS_RpiR"/>
    <property type="match status" value="1"/>
</dbReference>
<dbReference type="InterPro" id="IPR001347">
    <property type="entry name" value="SIS_dom"/>
</dbReference>
<feature type="region of interest" description="Disordered" evidence="1">
    <location>
        <begin position="227"/>
        <end position="253"/>
    </location>
</feature>
<gene>
    <name evidence="3" type="ORF">VLY81_02855</name>
</gene>
<dbReference type="SUPFAM" id="SSF53697">
    <property type="entry name" value="SIS domain"/>
    <property type="match status" value="1"/>
</dbReference>
<name>A0ABZ1BR26_9FIRM</name>
<dbReference type="Gene3D" id="3.40.50.10490">
    <property type="entry name" value="Glucose-6-phosphate isomerase like protein, domain 1"/>
    <property type="match status" value="1"/>
</dbReference>
<dbReference type="EMBL" id="CP141614">
    <property type="protein sequence ID" value="WRP15128.1"/>
    <property type="molecule type" value="Genomic_DNA"/>
</dbReference>
<dbReference type="PANTHER" id="PTHR30390:SF7">
    <property type="entry name" value="PHOSPHOHEPTOSE ISOMERASE"/>
    <property type="match status" value="1"/>
</dbReference>
<evidence type="ECO:0000313" key="4">
    <source>
        <dbReference type="Proteomes" id="UP001333102"/>
    </source>
</evidence>
<evidence type="ECO:0000259" key="2">
    <source>
        <dbReference type="PROSITE" id="PS51464"/>
    </source>
</evidence>
<evidence type="ECO:0000256" key="1">
    <source>
        <dbReference type="SAM" id="MobiDB-lite"/>
    </source>
</evidence>
<dbReference type="RefSeq" id="WP_324669518.1">
    <property type="nucleotide sequence ID" value="NZ_CP141614.1"/>
</dbReference>
<dbReference type="InterPro" id="IPR050099">
    <property type="entry name" value="SIS_GmhA/DiaA_subfam"/>
</dbReference>
<protein>
    <submittedName>
        <fullName evidence="3">SIS domain-containing protein</fullName>
    </submittedName>
</protein>
<proteinExistence type="predicted"/>
<dbReference type="Pfam" id="PF13580">
    <property type="entry name" value="SIS_2"/>
    <property type="match status" value="1"/>
</dbReference>
<keyword evidence="4" id="KW-1185">Reference proteome</keyword>
<organism evidence="3 4">
    <name type="scientific">Geochorda subterranea</name>
    <dbReference type="NCBI Taxonomy" id="3109564"/>
    <lineage>
        <taxon>Bacteria</taxon>
        <taxon>Bacillati</taxon>
        <taxon>Bacillota</taxon>
        <taxon>Limnochordia</taxon>
        <taxon>Limnochordales</taxon>
        <taxon>Geochordaceae</taxon>
        <taxon>Geochorda</taxon>
    </lineage>
</organism>
<feature type="domain" description="SIS" evidence="2">
    <location>
        <begin position="40"/>
        <end position="218"/>
    </location>
</feature>
<evidence type="ECO:0000313" key="3">
    <source>
        <dbReference type="EMBL" id="WRP15128.1"/>
    </source>
</evidence>
<dbReference type="PROSITE" id="PS51464">
    <property type="entry name" value="SIS"/>
    <property type="match status" value="1"/>
</dbReference>